<dbReference type="Gene3D" id="2.130.10.130">
    <property type="entry name" value="Integrin alpha, N-terminal"/>
    <property type="match status" value="5"/>
</dbReference>
<feature type="domain" description="ASPIC/UnbV" evidence="2">
    <location>
        <begin position="551"/>
        <end position="617"/>
    </location>
</feature>
<name>A0ABW0IEX3_9BACT</name>
<evidence type="ECO:0000313" key="3">
    <source>
        <dbReference type="EMBL" id="MFC5410970.1"/>
    </source>
</evidence>
<dbReference type="RefSeq" id="WP_379847288.1">
    <property type="nucleotide sequence ID" value="NZ_JBHSMA010000005.1"/>
</dbReference>
<proteinExistence type="predicted"/>
<comment type="caution">
    <text evidence="3">The sequence shown here is derived from an EMBL/GenBank/DDBJ whole genome shotgun (WGS) entry which is preliminary data.</text>
</comment>
<dbReference type="Pfam" id="PF07593">
    <property type="entry name" value="UnbV_ASPIC"/>
    <property type="match status" value="1"/>
</dbReference>
<keyword evidence="4" id="KW-1185">Reference proteome</keyword>
<dbReference type="Proteomes" id="UP001596106">
    <property type="component" value="Unassembled WGS sequence"/>
</dbReference>
<evidence type="ECO:0000313" key="4">
    <source>
        <dbReference type="Proteomes" id="UP001596106"/>
    </source>
</evidence>
<dbReference type="Pfam" id="PF13517">
    <property type="entry name" value="FG-GAP_3"/>
    <property type="match status" value="7"/>
</dbReference>
<sequence>MQFPSLSLFFSSSVIIALTLTGCRDSSSKEEKTAVENTGPPLFTLLSPDETQVTFANNLTEGLNTNVLMYEYFYNGGGVAVGDLNNDGLDDLYFTGNMVPNKLYLNQGNMRFQDVTDSAGVAGREGPWKTGVTMADVNGDGWLDLYVCYSGNVSPEKRINQLFINEGTKTGGMPHFTEKTAEYGLNHPVNGTQGFFFDFDKDGDLDLFLLNHNPKSLPVLDEASTADLLKKPDPETGLRLFRNEPKNGQPYFQDITRPAGLRNTTLSYGLGAALSDLNGDDWPDLYISNDYTIPDYLYIHNSRKTGPLFSDKIQASLGHFPHFSMGNDVADVNNDGLPDVFVLDMLPEDNRRQKLLFAPDNYEKFDLNLKTGFHYQYMRNMLQINNGDGSFSEIGQLAGLSNTDWSWAPLLADYDNDGWKDLFVTNGFVRDFTNMDFMKYMNDYLQNNQSNVRRQNILELVFKIPSSDVINYVFKNNGDLTFTDVSRAWGMSLPSNSNGAAYADLDNDGDLDLVINNLNNPASIFRNDADRTLKNHYLNVKLEGTGANRFGLGAKVMLYQKGKLQLLEQMPSRGYQSSVSPVLHFGLGKDSSIDSLRVVWSSGKQQLLTGVKANQKLVLAEKDAQTGPISRSAPPTLFTETASPVAYQASRNNVNDFKRQPLLVNPQSFVGPCLAKADVNGDGRDDVFVGGGNGQAGMIYLQQANQQFAPKPQPALEADKASDDADAVFFDANGDGFVDLYVVSGGYANFLPDDAKLQDRLYLNDGKGNFTKSPGALPLMRVSKSCVRVADVNGDGKPDLFVGGRVIPGRYPETPQSFLLVNDGKGNFRDQTATLAPDLQRIGLVSDAAWTDLNNDKKPELIVVGEWMPVTVFGHSDGKWVDQTKTYFDRAFKGWWNKLLVDDLNGDGKPDLVVGNQGLNTQCKVSEKEPAELFYKDFDDNGSVDPILCFYIQGQTYPYVSRDELLDQLSIMRTRFPDYKSYADATMTDIFTEEERKDAQRLEANYLKTAYFESTASGTFREKALPMEVQTSPVFALTVVDYDRDGKKDLLVGGNVNRARLRFGKSDANYGILLKGNGNGQFAYVPQRQSGFQLKGDVRSMLPVGNTVLFGINQVGIKAYRFK</sequence>
<protein>
    <submittedName>
        <fullName evidence="3">VCBS repeat-containing protein</fullName>
    </submittedName>
</protein>
<dbReference type="InterPro" id="IPR027039">
    <property type="entry name" value="Crtac1"/>
</dbReference>
<reference evidence="4" key="1">
    <citation type="journal article" date="2019" name="Int. J. Syst. Evol. Microbiol.">
        <title>The Global Catalogue of Microorganisms (GCM) 10K type strain sequencing project: providing services to taxonomists for standard genome sequencing and annotation.</title>
        <authorList>
            <consortium name="The Broad Institute Genomics Platform"/>
            <consortium name="The Broad Institute Genome Sequencing Center for Infectious Disease"/>
            <person name="Wu L."/>
            <person name="Ma J."/>
        </authorList>
    </citation>
    <scope>NUCLEOTIDE SEQUENCE [LARGE SCALE GENOMIC DNA]</scope>
    <source>
        <strain evidence="4">CCUG 55250</strain>
    </source>
</reference>
<organism evidence="3 4">
    <name type="scientific">Larkinella bovis</name>
    <dbReference type="NCBI Taxonomy" id="683041"/>
    <lineage>
        <taxon>Bacteria</taxon>
        <taxon>Pseudomonadati</taxon>
        <taxon>Bacteroidota</taxon>
        <taxon>Cytophagia</taxon>
        <taxon>Cytophagales</taxon>
        <taxon>Spirosomataceae</taxon>
        <taxon>Larkinella</taxon>
    </lineage>
</organism>
<dbReference type="InterPro" id="IPR013517">
    <property type="entry name" value="FG-GAP"/>
</dbReference>
<dbReference type="PANTHER" id="PTHR16026">
    <property type="entry name" value="CARTILAGE ACIDIC PROTEIN 1"/>
    <property type="match status" value="1"/>
</dbReference>
<dbReference type="SUPFAM" id="SSF69318">
    <property type="entry name" value="Integrin alpha N-terminal domain"/>
    <property type="match status" value="3"/>
</dbReference>
<evidence type="ECO:0000259" key="2">
    <source>
        <dbReference type="Pfam" id="PF07593"/>
    </source>
</evidence>
<keyword evidence="1" id="KW-0732">Signal</keyword>
<accession>A0ABW0IEX3</accession>
<evidence type="ECO:0000256" key="1">
    <source>
        <dbReference type="ARBA" id="ARBA00022729"/>
    </source>
</evidence>
<dbReference type="EMBL" id="JBHSMA010000005">
    <property type="protein sequence ID" value="MFC5410970.1"/>
    <property type="molecule type" value="Genomic_DNA"/>
</dbReference>
<dbReference type="PANTHER" id="PTHR16026:SF0">
    <property type="entry name" value="CARTILAGE ACIDIC PROTEIN 1"/>
    <property type="match status" value="1"/>
</dbReference>
<dbReference type="InterPro" id="IPR028994">
    <property type="entry name" value="Integrin_alpha_N"/>
</dbReference>
<dbReference type="InterPro" id="IPR011519">
    <property type="entry name" value="UnbV_ASPIC"/>
</dbReference>
<gene>
    <name evidence="3" type="ORF">ACFPMF_16745</name>
</gene>